<feature type="transmembrane region" description="Helical" evidence="6">
    <location>
        <begin position="47"/>
        <end position="67"/>
    </location>
</feature>
<gene>
    <name evidence="7" type="ORF">GCM10007867_06490</name>
</gene>
<accession>A0AAV5NCB1</accession>
<feature type="transmembrane region" description="Helical" evidence="6">
    <location>
        <begin position="343"/>
        <end position="365"/>
    </location>
</feature>
<keyword evidence="3 6" id="KW-0812">Transmembrane</keyword>
<feature type="transmembrane region" description="Helical" evidence="6">
    <location>
        <begin position="409"/>
        <end position="427"/>
    </location>
</feature>
<dbReference type="AlphaFoldDB" id="A0AAV5NCB1"/>
<evidence type="ECO:0000256" key="5">
    <source>
        <dbReference type="ARBA" id="ARBA00023136"/>
    </source>
</evidence>
<keyword evidence="2" id="KW-1003">Cell membrane</keyword>
<comment type="subcellular location">
    <subcellularLocation>
        <location evidence="1">Cell membrane</location>
        <topology evidence="1">Multi-pass membrane protein</topology>
    </subcellularLocation>
</comment>
<dbReference type="InterPro" id="IPR050833">
    <property type="entry name" value="Poly_Biosynth_Transport"/>
</dbReference>
<protein>
    <submittedName>
        <fullName evidence="7">Teichoic acid transporter</fullName>
    </submittedName>
</protein>
<feature type="transmembrane region" description="Helical" evidence="6">
    <location>
        <begin position="189"/>
        <end position="211"/>
    </location>
</feature>
<dbReference type="Pfam" id="PF01943">
    <property type="entry name" value="Polysacc_synt"/>
    <property type="match status" value="1"/>
</dbReference>
<feature type="transmembrane region" description="Helical" evidence="6">
    <location>
        <begin position="317"/>
        <end position="337"/>
    </location>
</feature>
<dbReference type="PANTHER" id="PTHR30250:SF31">
    <property type="entry name" value="INNER MEMBRANE PROTEIN YGHQ"/>
    <property type="match status" value="1"/>
</dbReference>
<reference evidence="8" key="1">
    <citation type="journal article" date="2019" name="Int. J. Syst. Evol. Microbiol.">
        <title>The Global Catalogue of Microorganisms (GCM) 10K type strain sequencing project: providing services to taxonomists for standard genome sequencing and annotation.</title>
        <authorList>
            <consortium name="The Broad Institute Genomics Platform"/>
            <consortium name="The Broad Institute Genome Sequencing Center for Infectious Disease"/>
            <person name="Wu L."/>
            <person name="Ma J."/>
        </authorList>
    </citation>
    <scope>NUCLEOTIDE SEQUENCE [LARGE SCALE GENOMIC DNA]</scope>
    <source>
        <strain evidence="8">NBRC 3267</strain>
    </source>
</reference>
<keyword evidence="8" id="KW-1185">Reference proteome</keyword>
<dbReference type="Proteomes" id="UP001156614">
    <property type="component" value="Unassembled WGS sequence"/>
</dbReference>
<comment type="caution">
    <text evidence="7">The sequence shown here is derived from an EMBL/GenBank/DDBJ whole genome shotgun (WGS) entry which is preliminary data.</text>
</comment>
<dbReference type="EMBL" id="BSNU01000001">
    <property type="protein sequence ID" value="GLQ61804.1"/>
    <property type="molecule type" value="Genomic_DNA"/>
</dbReference>
<evidence type="ECO:0000256" key="3">
    <source>
        <dbReference type="ARBA" id="ARBA00022692"/>
    </source>
</evidence>
<evidence type="ECO:0000256" key="4">
    <source>
        <dbReference type="ARBA" id="ARBA00022989"/>
    </source>
</evidence>
<organism evidence="7 8">
    <name type="scientific">Gluconobacter cerinus</name>
    <dbReference type="NCBI Taxonomy" id="38307"/>
    <lineage>
        <taxon>Bacteria</taxon>
        <taxon>Pseudomonadati</taxon>
        <taxon>Pseudomonadota</taxon>
        <taxon>Alphaproteobacteria</taxon>
        <taxon>Acetobacterales</taxon>
        <taxon>Acetobacteraceae</taxon>
        <taxon>Gluconobacter</taxon>
    </lineage>
</organism>
<keyword evidence="4 6" id="KW-1133">Transmembrane helix</keyword>
<dbReference type="GO" id="GO:0005886">
    <property type="term" value="C:plasma membrane"/>
    <property type="evidence" value="ECO:0007669"/>
    <property type="project" value="UniProtKB-SubCell"/>
</dbReference>
<keyword evidence="5 6" id="KW-0472">Membrane</keyword>
<dbReference type="PANTHER" id="PTHR30250">
    <property type="entry name" value="PST FAMILY PREDICTED COLANIC ACID TRANSPORTER"/>
    <property type="match status" value="1"/>
</dbReference>
<feature type="transmembrane region" description="Helical" evidence="6">
    <location>
        <begin position="132"/>
        <end position="153"/>
    </location>
</feature>
<evidence type="ECO:0000313" key="7">
    <source>
        <dbReference type="EMBL" id="GLQ61804.1"/>
    </source>
</evidence>
<evidence type="ECO:0000313" key="8">
    <source>
        <dbReference type="Proteomes" id="UP001156614"/>
    </source>
</evidence>
<evidence type="ECO:0000256" key="2">
    <source>
        <dbReference type="ARBA" id="ARBA00022475"/>
    </source>
</evidence>
<name>A0AAV5NCB1_9PROT</name>
<evidence type="ECO:0000256" key="1">
    <source>
        <dbReference type="ARBA" id="ARBA00004651"/>
    </source>
</evidence>
<proteinExistence type="predicted"/>
<feature type="transmembrane region" description="Helical" evidence="6">
    <location>
        <begin position="20"/>
        <end position="41"/>
    </location>
</feature>
<feature type="transmembrane region" description="Helical" evidence="6">
    <location>
        <begin position="88"/>
        <end position="112"/>
    </location>
</feature>
<evidence type="ECO:0000256" key="6">
    <source>
        <dbReference type="SAM" id="Phobius"/>
    </source>
</evidence>
<sequence length="445" mass="47176">MNTMSRENGLLKRTLSNLAWLLAGKGVGAVLSLIYLGLAVRTLKSEGFGQFTLVFSTAQAIAAFVSFQTWQIIIRYGVRHVTAQDESALSRLTGFCIGLDVSGGIAGCLISWGGVTLLGPLLGWSNALSNAALAFCFVILLSVRSTAVGLLRLHDRFGVGAMADAVTPIARFIGAIAATLWNPTVTGFLIAWAIADIITAIAYWVCVLWTMPRSLRMSDLRQGWQAPRENPGIWRFTWLTNLNSIIGTGCNNIVLLLVGIFTGATDAGHYRLAYQLSQALVRVSEMFSRAVLPELARAHASQEADNIRLLLRRSTGLAIVVTVVIAVALAAGGRPVLQLVAGHAYLTAFPLLVTLGIAASLDLIGVSFEPALIATGHAGRALQVRIARTGVLFATLAILMPYLGTMGAALGMVASAILGLGLSAITTRKALAKAQKLSDTLTNRP</sequence>
<feature type="transmembrane region" description="Helical" evidence="6">
    <location>
        <begin position="165"/>
        <end position="183"/>
    </location>
</feature>
<dbReference type="InterPro" id="IPR002797">
    <property type="entry name" value="Polysacc_synth"/>
</dbReference>